<keyword evidence="2" id="KW-1133">Transmembrane helix</keyword>
<keyword evidence="2" id="KW-0812">Transmembrane</keyword>
<gene>
    <name evidence="3" type="ORF">FOB60_001708</name>
</gene>
<evidence type="ECO:0000313" key="4">
    <source>
        <dbReference type="Proteomes" id="UP000590412"/>
    </source>
</evidence>
<proteinExistence type="predicted"/>
<dbReference type="OrthoDB" id="4083656at2759"/>
<dbReference type="AlphaFoldDB" id="A0A8X7NMU0"/>
<evidence type="ECO:0000256" key="1">
    <source>
        <dbReference type="SAM" id="MobiDB-lite"/>
    </source>
</evidence>
<reference evidence="3" key="1">
    <citation type="submission" date="2020-03" db="EMBL/GenBank/DDBJ databases">
        <title>FDA dAtabase for Regulatory Grade micrObial Sequences (FDA-ARGOS): Supporting development and validation of Infectious Disease Dx tests.</title>
        <authorList>
            <person name="Campos J."/>
            <person name="Goldberg B."/>
            <person name="Tallon L."/>
            <person name="Sadzewicz L."/>
            <person name="Vavikolanu K."/>
            <person name="Mehta A."/>
            <person name="Aluvathingal J."/>
            <person name="Nadendla S."/>
            <person name="Nandy P."/>
            <person name="Geyer C."/>
            <person name="Yan Y."/>
            <person name="Sichtig H."/>
        </authorList>
    </citation>
    <scope>NUCLEOTIDE SEQUENCE [LARGE SCALE GENOMIC DNA]</scope>
    <source>
        <strain evidence="3">FDAARGOS_652</strain>
    </source>
</reference>
<accession>A0A8X7NMU0</accession>
<keyword evidence="2" id="KW-0472">Membrane</keyword>
<feature type="region of interest" description="Disordered" evidence="1">
    <location>
        <begin position="39"/>
        <end position="77"/>
    </location>
</feature>
<comment type="caution">
    <text evidence="3">The sequence shown here is derived from an EMBL/GenBank/DDBJ whole genome shotgun (WGS) entry which is preliminary data.</text>
</comment>
<feature type="compositionally biased region" description="Polar residues" evidence="1">
    <location>
        <begin position="56"/>
        <end position="72"/>
    </location>
</feature>
<dbReference type="EMBL" id="JABWAB010000003">
    <property type="protein sequence ID" value="KAF6057153.1"/>
    <property type="molecule type" value="Genomic_DNA"/>
</dbReference>
<feature type="transmembrane region" description="Helical" evidence="2">
    <location>
        <begin position="155"/>
        <end position="180"/>
    </location>
</feature>
<feature type="transmembrane region" description="Helical" evidence="2">
    <location>
        <begin position="207"/>
        <end position="227"/>
    </location>
</feature>
<evidence type="ECO:0000256" key="2">
    <source>
        <dbReference type="SAM" id="Phobius"/>
    </source>
</evidence>
<name>A0A8X7NMU0_CANPA</name>
<dbReference type="Proteomes" id="UP000590412">
    <property type="component" value="Unassembled WGS sequence"/>
</dbReference>
<organism evidence="3 4">
    <name type="scientific">Candida parapsilosis</name>
    <name type="common">Yeast</name>
    <dbReference type="NCBI Taxonomy" id="5480"/>
    <lineage>
        <taxon>Eukaryota</taxon>
        <taxon>Fungi</taxon>
        <taxon>Dikarya</taxon>
        <taxon>Ascomycota</taxon>
        <taxon>Saccharomycotina</taxon>
        <taxon>Pichiomycetes</taxon>
        <taxon>Debaryomycetaceae</taxon>
        <taxon>Candida/Lodderomyces clade</taxon>
        <taxon>Candida</taxon>
    </lineage>
</organism>
<evidence type="ECO:0000313" key="3">
    <source>
        <dbReference type="EMBL" id="KAF6057153.1"/>
    </source>
</evidence>
<sequence>MYRVGFRNLLIIGTKTHPIAFAPIRSRFLPLTIARFKSNLPQSNSSNNGNKKDNEAQNGTLNDSQLPTNPNAGKQLPSKSEWENLKLHIPGEQVQTNTAKDRVPKFPLGKENVPTLLPRPGVPQVGKHYTFKQVINILKNKKQPELIYESEPHRLYFLMCFCLSIMFTIYACVLFEWAFWISRKEYDENEKEETNEALRNRDWALSLAMYLIPSITMFVAAAGAAIFPTKLVRRMWYLPGPKEYIKFTSHPLIPGRPTPVYTVPLENLSRRKTARVWTGKGFYGTSDKGFFFFVLREKISSMKSKSWVIDRKGFFWSDGRVFDYLFGKETLQEAEAGVPYDAQVGIINREVKKKKEKLKQQHGMFWRYKLMLGEMKSDVRKVGGYLTGGETKGGKNERKQLPRK</sequence>
<protein>
    <submittedName>
        <fullName evidence="3">Putative integral membrane protein</fullName>
    </submittedName>
</protein>